<name>A0AAD8UA12_GLOAC</name>
<protein>
    <submittedName>
        <fullName evidence="1">TAM domain methyltransferase</fullName>
    </submittedName>
</protein>
<feature type="non-terminal residue" evidence="1">
    <location>
        <position position="205"/>
    </location>
</feature>
<dbReference type="EMBL" id="JAHMHS010000233">
    <property type="protein sequence ID" value="KAK1705959.1"/>
    <property type="molecule type" value="Genomic_DNA"/>
</dbReference>
<dbReference type="GO" id="GO:0032259">
    <property type="term" value="P:methylation"/>
    <property type="evidence" value="ECO:0007669"/>
    <property type="project" value="UniProtKB-KW"/>
</dbReference>
<dbReference type="AlphaFoldDB" id="A0AAD8UA12"/>
<sequence>APPNCVFEVDDLEKPWTWSEPFDFIYCRSMDGAFANKERMIRKIYTGLTPGGHLEVAGLELPPGCDDDSVPKDSDLWKWHELLQEAATKIGRPLESLAHNKADLEDAGFINIVRKDYKLPLNTWPEDPDLKHLGQWQFVNLNLGLEGLSLALLTRVLEWSREEVLALCAGVRRDLKDKRMHAYWKIHVVYAQKPEDASDSEQSQE</sequence>
<accession>A0AAD8UA12</accession>
<keyword evidence="2" id="KW-1185">Reference proteome</keyword>
<dbReference type="Gene3D" id="3.40.50.150">
    <property type="entry name" value="Vaccinia Virus protein VP39"/>
    <property type="match status" value="1"/>
</dbReference>
<dbReference type="InterPro" id="IPR029063">
    <property type="entry name" value="SAM-dependent_MTases_sf"/>
</dbReference>
<dbReference type="CDD" id="cd02440">
    <property type="entry name" value="AdoMet_MTases"/>
    <property type="match status" value="1"/>
</dbReference>
<keyword evidence="1" id="KW-0808">Transferase</keyword>
<dbReference type="GeneID" id="85390580"/>
<dbReference type="GO" id="GO:0008168">
    <property type="term" value="F:methyltransferase activity"/>
    <property type="evidence" value="ECO:0007669"/>
    <property type="project" value="UniProtKB-KW"/>
</dbReference>
<dbReference type="RefSeq" id="XP_060357738.1">
    <property type="nucleotide sequence ID" value="XM_060506681.1"/>
</dbReference>
<reference evidence="1" key="1">
    <citation type="submission" date="2021-12" db="EMBL/GenBank/DDBJ databases">
        <title>Comparative genomics, transcriptomics and evolutionary studies reveal genomic signatures of adaptation to plant cell wall in hemibiotrophic fungi.</title>
        <authorList>
            <consortium name="DOE Joint Genome Institute"/>
            <person name="Baroncelli R."/>
            <person name="Diaz J.F."/>
            <person name="Benocci T."/>
            <person name="Peng M."/>
            <person name="Battaglia E."/>
            <person name="Haridas S."/>
            <person name="Andreopoulos W."/>
            <person name="Labutti K."/>
            <person name="Pangilinan J."/>
            <person name="Floch G.L."/>
            <person name="Makela M.R."/>
            <person name="Henrissat B."/>
            <person name="Grigoriev I.V."/>
            <person name="Crouch J.A."/>
            <person name="De Vries R.P."/>
            <person name="Sukno S.A."/>
            <person name="Thon M.R."/>
        </authorList>
    </citation>
    <scope>NUCLEOTIDE SEQUENCE</scope>
    <source>
        <strain evidence="1">CBS 112980</strain>
    </source>
</reference>
<organism evidence="1 2">
    <name type="scientific">Glomerella acutata</name>
    <name type="common">Colletotrichum acutatum</name>
    <dbReference type="NCBI Taxonomy" id="27357"/>
    <lineage>
        <taxon>Eukaryota</taxon>
        <taxon>Fungi</taxon>
        <taxon>Dikarya</taxon>
        <taxon>Ascomycota</taxon>
        <taxon>Pezizomycotina</taxon>
        <taxon>Sordariomycetes</taxon>
        <taxon>Hypocreomycetidae</taxon>
        <taxon>Glomerellales</taxon>
        <taxon>Glomerellaceae</taxon>
        <taxon>Colletotrichum</taxon>
        <taxon>Colletotrichum acutatum species complex</taxon>
    </lineage>
</organism>
<gene>
    <name evidence="1" type="ORF">BDZ83DRAFT_593992</name>
</gene>
<evidence type="ECO:0000313" key="1">
    <source>
        <dbReference type="EMBL" id="KAK1705959.1"/>
    </source>
</evidence>
<keyword evidence="1" id="KW-0489">Methyltransferase</keyword>
<evidence type="ECO:0000313" key="2">
    <source>
        <dbReference type="Proteomes" id="UP001244207"/>
    </source>
</evidence>
<dbReference type="SUPFAM" id="SSF53335">
    <property type="entry name" value="S-adenosyl-L-methionine-dependent methyltransferases"/>
    <property type="match status" value="1"/>
</dbReference>
<comment type="caution">
    <text evidence="1">The sequence shown here is derived from an EMBL/GenBank/DDBJ whole genome shotgun (WGS) entry which is preliminary data.</text>
</comment>
<dbReference type="Proteomes" id="UP001244207">
    <property type="component" value="Unassembled WGS sequence"/>
</dbReference>
<proteinExistence type="predicted"/>